<feature type="region of interest" description="Disordered" evidence="1">
    <location>
        <begin position="129"/>
        <end position="154"/>
    </location>
</feature>
<sequence length="513" mass="56528">MGDPNARSSGMMGDLFQRLSLTWVPVGLVTLLPVHLLLAQGPALIASGSDTCLIWTDSTARKVTTFAATRRVRTYQERPVELGPTAPVRISSRSCREFLGLPRIPLLAGWRKDRCSALSFTFSPSDDADPDIRFTPPRKKWTGNRATDSPARPGDTVEITVSTVGKRPLRRMLLRGEGEILAAAEDAAPLQFTQVLTGVPAYFALSMQAQRRFLVFPVKQFATVSVVRKPRPYQRYDPPPRSNRVAIDSLVNRVELDTVGNERSSLLRVAALRQDSTILYTLREAALLGPVPTLRLDTLSRQACPGSYDFSRLHEFDARPDWLVEDTLLFQAADKTETVVGLRNPLGSHRVRIPVRIPKQIREETPENRDSLLAVAYWIGAGPELLAAYAALAGEIPPAWSQPGVSAPLAAFASGHPVVLPAVRSPGGMADRYRITYQLVEDSSQRKITSSDGGYPFGVLDGEALRGLTGEGDLRLTLRLENRHESNTYPLQLLVVAIYQTEGRGIRWVSVHP</sequence>
<dbReference type="EMBL" id="PTJC01000005">
    <property type="protein sequence ID" value="PPK88062.1"/>
    <property type="molecule type" value="Genomic_DNA"/>
</dbReference>
<proteinExistence type="predicted"/>
<protein>
    <submittedName>
        <fullName evidence="2">Uncharacterized protein</fullName>
    </submittedName>
</protein>
<reference evidence="2 3" key="1">
    <citation type="submission" date="2018-02" db="EMBL/GenBank/DDBJ databases">
        <title>Genomic Encyclopedia of Archaeal and Bacterial Type Strains, Phase II (KMG-II): from individual species to whole genera.</title>
        <authorList>
            <person name="Goeker M."/>
        </authorList>
    </citation>
    <scope>NUCLEOTIDE SEQUENCE [LARGE SCALE GENOMIC DNA]</scope>
    <source>
        <strain evidence="2 3">DSM 29526</strain>
    </source>
</reference>
<dbReference type="OrthoDB" id="926208at2"/>
<accession>A0A2S6I9B1</accession>
<evidence type="ECO:0000313" key="3">
    <source>
        <dbReference type="Proteomes" id="UP000237662"/>
    </source>
</evidence>
<evidence type="ECO:0000256" key="1">
    <source>
        <dbReference type="SAM" id="MobiDB-lite"/>
    </source>
</evidence>
<name>A0A2S6I9B1_9BACT</name>
<dbReference type="Proteomes" id="UP000237662">
    <property type="component" value="Unassembled WGS sequence"/>
</dbReference>
<evidence type="ECO:0000313" key="2">
    <source>
        <dbReference type="EMBL" id="PPK88062.1"/>
    </source>
</evidence>
<comment type="caution">
    <text evidence="2">The sequence shown here is derived from an EMBL/GenBank/DDBJ whole genome shotgun (WGS) entry which is preliminary data.</text>
</comment>
<keyword evidence="3" id="KW-1185">Reference proteome</keyword>
<dbReference type="AlphaFoldDB" id="A0A2S6I9B1"/>
<organism evidence="2 3">
    <name type="scientific">Neolewinella xylanilytica</name>
    <dbReference type="NCBI Taxonomy" id="1514080"/>
    <lineage>
        <taxon>Bacteria</taxon>
        <taxon>Pseudomonadati</taxon>
        <taxon>Bacteroidota</taxon>
        <taxon>Saprospiria</taxon>
        <taxon>Saprospirales</taxon>
        <taxon>Lewinellaceae</taxon>
        <taxon>Neolewinella</taxon>
    </lineage>
</organism>
<dbReference type="RefSeq" id="WP_104418634.1">
    <property type="nucleotide sequence ID" value="NZ_PTJC01000005.1"/>
</dbReference>
<gene>
    <name evidence="2" type="ORF">CLV84_1025</name>
</gene>